<sequence>MSERSPEVAVRPGGLIPAQPGPGEGESVRRAASAANEEVPAVDVDMRVGTGGPGGESGAAGPAGAGDRNGRSGSGTAAETGAGADGAAAAGGGSVADRVAAPGIAGTDSAADSGTVSGADSGADGSAVPVIAGAGPVAPTGERATLRLRDGGPEEPPRYAPEWLQLREAADAVARAQDLLDPLRIRLADLPGRPGGLVVHDLGCGTGSMGRWLAPRLDGAQHWVLHDRDPYLLHFAAVASPRSAADGSGVTVETRRGDVSRLTPDALSGASLVTASALLDVLTREEVETLAGACVGAGCAALLTLSVAGRVELTPADPLDAELAEAFNDHQRRTGLLGPDAVTVACEAFSERGATVRLHPSAWRLGPEEAALTEQWLRGWVGAAVEERPELRRPAERYLDARLAALAAGTLRATVHHTDLLALPRPTGGTP</sequence>
<evidence type="ECO:0000256" key="1">
    <source>
        <dbReference type="SAM" id="MobiDB-lite"/>
    </source>
</evidence>
<evidence type="ECO:0000313" key="3">
    <source>
        <dbReference type="Proteomes" id="UP000585836"/>
    </source>
</evidence>
<evidence type="ECO:0000313" key="2">
    <source>
        <dbReference type="EMBL" id="MBB5929636.1"/>
    </source>
</evidence>
<feature type="region of interest" description="Disordered" evidence="1">
    <location>
        <begin position="108"/>
        <end position="157"/>
    </location>
</feature>
<feature type="region of interest" description="Disordered" evidence="1">
    <location>
        <begin position="1"/>
        <end position="92"/>
    </location>
</feature>
<dbReference type="Proteomes" id="UP000585836">
    <property type="component" value="Unassembled WGS sequence"/>
</dbReference>
<accession>A0A7W9PX94</accession>
<dbReference type="EMBL" id="JACHJK010000009">
    <property type="protein sequence ID" value="MBB5929636.1"/>
    <property type="molecule type" value="Genomic_DNA"/>
</dbReference>
<evidence type="ECO:0008006" key="4">
    <source>
        <dbReference type="Google" id="ProtNLM"/>
    </source>
</evidence>
<feature type="compositionally biased region" description="Low complexity" evidence="1">
    <location>
        <begin position="74"/>
        <end position="88"/>
    </location>
</feature>
<protein>
    <recommendedName>
        <fullName evidence="4">Trans-aconitate methyltransferase</fullName>
    </recommendedName>
</protein>
<feature type="compositionally biased region" description="Gly residues" evidence="1">
    <location>
        <begin position="49"/>
        <end position="64"/>
    </location>
</feature>
<organism evidence="2 3">
    <name type="scientific">Streptomyces echinatus</name>
    <dbReference type="NCBI Taxonomy" id="67293"/>
    <lineage>
        <taxon>Bacteria</taxon>
        <taxon>Bacillati</taxon>
        <taxon>Actinomycetota</taxon>
        <taxon>Actinomycetes</taxon>
        <taxon>Kitasatosporales</taxon>
        <taxon>Streptomycetaceae</taxon>
        <taxon>Streptomyces</taxon>
    </lineage>
</organism>
<keyword evidence="3" id="KW-1185">Reference proteome</keyword>
<name>A0A7W9PX94_9ACTN</name>
<feature type="compositionally biased region" description="Low complexity" evidence="1">
    <location>
        <begin position="125"/>
        <end position="139"/>
    </location>
</feature>
<dbReference type="AlphaFoldDB" id="A0A7W9PX94"/>
<proteinExistence type="predicted"/>
<gene>
    <name evidence="2" type="ORF">FHS34_005123</name>
</gene>
<comment type="caution">
    <text evidence="2">The sequence shown here is derived from an EMBL/GenBank/DDBJ whole genome shotgun (WGS) entry which is preliminary data.</text>
</comment>
<dbReference type="InterPro" id="IPR029063">
    <property type="entry name" value="SAM-dependent_MTases_sf"/>
</dbReference>
<reference evidence="2 3" key="1">
    <citation type="submission" date="2020-08" db="EMBL/GenBank/DDBJ databases">
        <title>Genomic Encyclopedia of Type Strains, Phase III (KMG-III): the genomes of soil and plant-associated and newly described type strains.</title>
        <authorList>
            <person name="Whitman W."/>
        </authorList>
    </citation>
    <scope>NUCLEOTIDE SEQUENCE [LARGE SCALE GENOMIC DNA]</scope>
    <source>
        <strain evidence="2 3">CECT 3313</strain>
    </source>
</reference>
<dbReference type="Gene3D" id="3.40.50.150">
    <property type="entry name" value="Vaccinia Virus protein VP39"/>
    <property type="match status" value="1"/>
</dbReference>
<dbReference type="SUPFAM" id="SSF53335">
    <property type="entry name" value="S-adenosyl-L-methionine-dependent methyltransferases"/>
    <property type="match status" value="1"/>
</dbReference>
<feature type="compositionally biased region" description="Basic and acidic residues" evidence="1">
    <location>
        <begin position="144"/>
        <end position="157"/>
    </location>
</feature>